<dbReference type="PATRIC" id="fig|1308866.3.peg.2752"/>
<dbReference type="Proteomes" id="UP000012283">
    <property type="component" value="Unassembled WGS sequence"/>
</dbReference>
<dbReference type="Pfam" id="PF04290">
    <property type="entry name" value="DctQ"/>
    <property type="match status" value="1"/>
</dbReference>
<sequence length="159" mass="17936">MQIVKMIDQINKVVKILVGIFIAVMAVTIILQVFSRYVLGSSLTWSEEMARYFSIYAVFFGAALALRRQNLIAVEVLHEFLPKHITKWLKLIVQVICVVFFIVLIVQGFNMMDRVSTQQSPALQISMLIPYASIPIGGMLMILNSFAVSIELLKGVNEK</sequence>
<dbReference type="InterPro" id="IPR007387">
    <property type="entry name" value="TRAP_DctQ"/>
</dbReference>
<feature type="transmembrane region" description="Helical" evidence="9">
    <location>
        <begin position="12"/>
        <end position="34"/>
    </location>
</feature>
<evidence type="ECO:0000313" key="12">
    <source>
        <dbReference type="Proteomes" id="UP000012283"/>
    </source>
</evidence>
<dbReference type="GO" id="GO:0005886">
    <property type="term" value="C:plasma membrane"/>
    <property type="evidence" value="ECO:0007669"/>
    <property type="project" value="UniProtKB-SubCell"/>
</dbReference>
<dbReference type="GO" id="GO:0015740">
    <property type="term" value="P:C4-dicarboxylate transport"/>
    <property type="evidence" value="ECO:0007669"/>
    <property type="project" value="TreeGrafter"/>
</dbReference>
<dbReference type="PANTHER" id="PTHR35011:SF2">
    <property type="entry name" value="2,3-DIKETO-L-GULONATE TRAP TRANSPORTER SMALL PERMEASE PROTEIN YIAM"/>
    <property type="match status" value="1"/>
</dbReference>
<evidence type="ECO:0000256" key="7">
    <source>
        <dbReference type="ARBA" id="ARBA00023136"/>
    </source>
</evidence>
<protein>
    <submittedName>
        <fullName evidence="11">C4-dicarboxylate transport system permease small protein</fullName>
    </submittedName>
</protein>
<evidence type="ECO:0000313" key="11">
    <source>
        <dbReference type="EMBL" id="ENH95890.1"/>
    </source>
</evidence>
<dbReference type="GO" id="GO:0022857">
    <property type="term" value="F:transmembrane transporter activity"/>
    <property type="evidence" value="ECO:0007669"/>
    <property type="project" value="TreeGrafter"/>
</dbReference>
<organism evidence="11 12">
    <name type="scientific">Gracilibacillus halophilus YIM-C55.5</name>
    <dbReference type="NCBI Taxonomy" id="1308866"/>
    <lineage>
        <taxon>Bacteria</taxon>
        <taxon>Bacillati</taxon>
        <taxon>Bacillota</taxon>
        <taxon>Bacilli</taxon>
        <taxon>Bacillales</taxon>
        <taxon>Bacillaceae</taxon>
        <taxon>Gracilibacillus</taxon>
    </lineage>
</organism>
<feature type="transmembrane region" description="Helical" evidence="9">
    <location>
        <begin position="129"/>
        <end position="153"/>
    </location>
</feature>
<accession>N4WMZ7</accession>
<proteinExistence type="inferred from homology"/>
<evidence type="ECO:0000259" key="10">
    <source>
        <dbReference type="Pfam" id="PF04290"/>
    </source>
</evidence>
<dbReference type="AlphaFoldDB" id="N4WMZ7"/>
<reference evidence="11 12" key="1">
    <citation type="submission" date="2013-03" db="EMBL/GenBank/DDBJ databases">
        <title>Draft genome sequence of Gracibacillus halophilus YIM-C55.5, a moderately halophilic and thermophilic organism from the Xiaochaidamu salt lake.</title>
        <authorList>
            <person name="Sugumar T."/>
            <person name="Polireddy D.R."/>
            <person name="Antony A."/>
            <person name="Madhava Y.R."/>
            <person name="Sivakumar N."/>
        </authorList>
    </citation>
    <scope>NUCLEOTIDE SEQUENCE [LARGE SCALE GENOMIC DNA]</scope>
    <source>
        <strain evidence="11 12">YIM-C55.5</strain>
    </source>
</reference>
<evidence type="ECO:0000256" key="8">
    <source>
        <dbReference type="ARBA" id="ARBA00038436"/>
    </source>
</evidence>
<comment type="similarity">
    <text evidence="8">Belongs to the TRAP transporter small permease family.</text>
</comment>
<feature type="domain" description="Tripartite ATP-independent periplasmic transporters DctQ component" evidence="10">
    <location>
        <begin position="25"/>
        <end position="154"/>
    </location>
</feature>
<dbReference type="STRING" id="1308866.J416_13631"/>
<keyword evidence="2" id="KW-0813">Transport</keyword>
<evidence type="ECO:0000256" key="3">
    <source>
        <dbReference type="ARBA" id="ARBA00022475"/>
    </source>
</evidence>
<keyword evidence="4" id="KW-0997">Cell inner membrane</keyword>
<dbReference type="PANTHER" id="PTHR35011">
    <property type="entry name" value="2,3-DIKETO-L-GULONATE TRAP TRANSPORTER SMALL PERMEASE PROTEIN YIAM"/>
    <property type="match status" value="1"/>
</dbReference>
<evidence type="ECO:0000256" key="2">
    <source>
        <dbReference type="ARBA" id="ARBA00022448"/>
    </source>
</evidence>
<evidence type="ECO:0000256" key="1">
    <source>
        <dbReference type="ARBA" id="ARBA00004429"/>
    </source>
</evidence>
<gene>
    <name evidence="11" type="ORF">J416_13631</name>
</gene>
<feature type="transmembrane region" description="Helical" evidence="9">
    <location>
        <begin position="49"/>
        <end position="67"/>
    </location>
</feature>
<comment type="caution">
    <text evidence="11">The sequence shown here is derived from an EMBL/GenBank/DDBJ whole genome shotgun (WGS) entry which is preliminary data.</text>
</comment>
<dbReference type="EMBL" id="APML01000070">
    <property type="protein sequence ID" value="ENH95890.1"/>
    <property type="molecule type" value="Genomic_DNA"/>
</dbReference>
<keyword evidence="5 9" id="KW-0812">Transmembrane</keyword>
<keyword evidence="7 9" id="KW-0472">Membrane</keyword>
<dbReference type="eggNOG" id="COG3090">
    <property type="taxonomic scope" value="Bacteria"/>
</dbReference>
<keyword evidence="12" id="KW-1185">Reference proteome</keyword>
<evidence type="ECO:0000256" key="4">
    <source>
        <dbReference type="ARBA" id="ARBA00022519"/>
    </source>
</evidence>
<evidence type="ECO:0000256" key="9">
    <source>
        <dbReference type="SAM" id="Phobius"/>
    </source>
</evidence>
<evidence type="ECO:0000256" key="6">
    <source>
        <dbReference type="ARBA" id="ARBA00022989"/>
    </source>
</evidence>
<keyword evidence="3" id="KW-1003">Cell membrane</keyword>
<dbReference type="InterPro" id="IPR055348">
    <property type="entry name" value="DctQ"/>
</dbReference>
<name>N4WMZ7_9BACI</name>
<evidence type="ECO:0000256" key="5">
    <source>
        <dbReference type="ARBA" id="ARBA00022692"/>
    </source>
</evidence>
<keyword evidence="6 9" id="KW-1133">Transmembrane helix</keyword>
<feature type="transmembrane region" description="Helical" evidence="9">
    <location>
        <begin position="88"/>
        <end position="109"/>
    </location>
</feature>
<comment type="subcellular location">
    <subcellularLocation>
        <location evidence="1">Cell inner membrane</location>
        <topology evidence="1">Multi-pass membrane protein</topology>
    </subcellularLocation>
</comment>